<evidence type="ECO:0000259" key="4">
    <source>
        <dbReference type="PROSITE" id="PS50943"/>
    </source>
</evidence>
<keyword evidence="5" id="KW-0378">Hydrolase</keyword>
<organism evidence="5 6">
    <name type="scientific">Thermosipho japonicus</name>
    <dbReference type="NCBI Taxonomy" id="90323"/>
    <lineage>
        <taxon>Bacteria</taxon>
        <taxon>Thermotogati</taxon>
        <taxon>Thermotogota</taxon>
        <taxon>Thermotogae</taxon>
        <taxon>Thermotogales</taxon>
        <taxon>Fervidobacteriaceae</taxon>
        <taxon>Thermosipho</taxon>
    </lineage>
</organism>
<evidence type="ECO:0000313" key="6">
    <source>
        <dbReference type="Proteomes" id="UP000555828"/>
    </source>
</evidence>
<name>A0A841GQ36_9BACT</name>
<proteinExistence type="predicted"/>
<evidence type="ECO:0000256" key="2">
    <source>
        <dbReference type="ARBA" id="ARBA00023125"/>
    </source>
</evidence>
<feature type="domain" description="HTH cro/C1-type" evidence="4">
    <location>
        <begin position="28"/>
        <end position="82"/>
    </location>
</feature>
<dbReference type="AlphaFoldDB" id="A0A841GQ36"/>
<dbReference type="GO" id="GO:0003677">
    <property type="term" value="F:DNA binding"/>
    <property type="evidence" value="ECO:0007669"/>
    <property type="project" value="UniProtKB-KW"/>
</dbReference>
<dbReference type="CDD" id="cd06529">
    <property type="entry name" value="S24_LexA-like"/>
    <property type="match status" value="1"/>
</dbReference>
<sequence length="227" mass="25528">MSNVLISILLVIIVVEQRRITMDVGEKIKILRQQKGISQARLAKDLNVAQQTISHYETGRVEPSLEMLKTLADYFGVSLDYFFSERPGQSEVEFVDVEFKTVPLYSAPVSAGNGAFPDDIYVIGEVTAISKDVDFAVRVVGDSMQPVAPDGSVLFVKKQPHAFNGDMIVCTYDGWIYVKWYIKEDDKVMLLSENPVYLPIIVEPDDRFIIHGVVKEIMSKPPKKVLK</sequence>
<dbReference type="InterPro" id="IPR010982">
    <property type="entry name" value="Lambda_DNA-bd_dom_sf"/>
</dbReference>
<accession>A0A841GQ36</accession>
<dbReference type="Gene3D" id="1.10.260.40">
    <property type="entry name" value="lambda repressor-like DNA-binding domains"/>
    <property type="match status" value="1"/>
</dbReference>
<comment type="caution">
    <text evidence="5">The sequence shown here is derived from an EMBL/GenBank/DDBJ whole genome shotgun (WGS) entry which is preliminary data.</text>
</comment>
<keyword evidence="6" id="KW-1185">Reference proteome</keyword>
<dbReference type="CDD" id="cd00093">
    <property type="entry name" value="HTH_XRE"/>
    <property type="match status" value="1"/>
</dbReference>
<dbReference type="InterPro" id="IPR036286">
    <property type="entry name" value="LexA/Signal_pep-like_sf"/>
</dbReference>
<dbReference type="EC" id="3.4.21.88" evidence="5"/>
<dbReference type="Proteomes" id="UP000555828">
    <property type="component" value="Unassembled WGS sequence"/>
</dbReference>
<dbReference type="SUPFAM" id="SSF51306">
    <property type="entry name" value="LexA/Signal peptidase"/>
    <property type="match status" value="1"/>
</dbReference>
<dbReference type="Gene3D" id="2.10.109.10">
    <property type="entry name" value="Umud Fragment, subunit A"/>
    <property type="match status" value="1"/>
</dbReference>
<keyword evidence="2" id="KW-0238">DNA-binding</keyword>
<dbReference type="SMART" id="SM00530">
    <property type="entry name" value="HTH_XRE"/>
    <property type="match status" value="1"/>
</dbReference>
<dbReference type="PROSITE" id="PS50943">
    <property type="entry name" value="HTH_CROC1"/>
    <property type="match status" value="1"/>
</dbReference>
<dbReference type="PANTHER" id="PTHR40661">
    <property type="match status" value="1"/>
</dbReference>
<keyword evidence="1" id="KW-0805">Transcription regulation</keyword>
<evidence type="ECO:0000256" key="1">
    <source>
        <dbReference type="ARBA" id="ARBA00023015"/>
    </source>
</evidence>
<dbReference type="SUPFAM" id="SSF47413">
    <property type="entry name" value="lambda repressor-like DNA-binding domains"/>
    <property type="match status" value="1"/>
</dbReference>
<dbReference type="InterPro" id="IPR015927">
    <property type="entry name" value="Peptidase_S24_S26A/B/C"/>
</dbReference>
<keyword evidence="3" id="KW-0804">Transcription</keyword>
<dbReference type="Pfam" id="PF00717">
    <property type="entry name" value="Peptidase_S24"/>
    <property type="match status" value="1"/>
</dbReference>
<dbReference type="InterPro" id="IPR039418">
    <property type="entry name" value="LexA-like"/>
</dbReference>
<dbReference type="InterPro" id="IPR001387">
    <property type="entry name" value="Cro/C1-type_HTH"/>
</dbReference>
<evidence type="ECO:0000256" key="3">
    <source>
        <dbReference type="ARBA" id="ARBA00023163"/>
    </source>
</evidence>
<dbReference type="Pfam" id="PF01381">
    <property type="entry name" value="HTH_3"/>
    <property type="match status" value="1"/>
</dbReference>
<evidence type="ECO:0000313" key="5">
    <source>
        <dbReference type="EMBL" id="MBB6061913.1"/>
    </source>
</evidence>
<protein>
    <submittedName>
        <fullName evidence="5">Repressor LexA</fullName>
        <ecNumber evidence="5">3.4.21.88</ecNumber>
    </submittedName>
</protein>
<dbReference type="PANTHER" id="PTHR40661:SF1">
    <property type="entry name" value="HTH CRO_C1-TYPE DOMAIN-CONTAINING PROTEIN"/>
    <property type="match status" value="1"/>
</dbReference>
<dbReference type="EMBL" id="JACHEX010000001">
    <property type="protein sequence ID" value="MBB6061913.1"/>
    <property type="molecule type" value="Genomic_DNA"/>
</dbReference>
<dbReference type="GO" id="GO:0004252">
    <property type="term" value="F:serine-type endopeptidase activity"/>
    <property type="evidence" value="ECO:0007669"/>
    <property type="project" value="UniProtKB-EC"/>
</dbReference>
<gene>
    <name evidence="5" type="ORF">HNP65_000335</name>
</gene>
<reference evidence="5 6" key="1">
    <citation type="submission" date="2020-08" db="EMBL/GenBank/DDBJ databases">
        <title>Genomic Encyclopedia of Type Strains, Phase IV (KMG-IV): sequencing the most valuable type-strain genomes for metagenomic binning, comparative biology and taxonomic classification.</title>
        <authorList>
            <person name="Goeker M."/>
        </authorList>
    </citation>
    <scope>NUCLEOTIDE SEQUENCE [LARGE SCALE GENOMIC DNA]</scope>
    <source>
        <strain evidence="5 6">DSM 13481</strain>
    </source>
</reference>